<reference evidence="2 3" key="1">
    <citation type="submission" date="2019-12" db="EMBL/GenBank/DDBJ databases">
        <title>Genomic-based taxomic classification of the family Erythrobacteraceae.</title>
        <authorList>
            <person name="Xu L."/>
        </authorList>
    </citation>
    <scope>NUCLEOTIDE SEQUENCE [LARGE SCALE GENOMIC DNA]</scope>
    <source>
        <strain evidence="2 3">S36</strain>
    </source>
</reference>
<dbReference type="Proteomes" id="UP000469430">
    <property type="component" value="Unassembled WGS sequence"/>
</dbReference>
<feature type="transmembrane region" description="Helical" evidence="1">
    <location>
        <begin position="156"/>
        <end position="175"/>
    </location>
</feature>
<dbReference type="InterPro" id="IPR025291">
    <property type="entry name" value="DUF4153"/>
</dbReference>
<accession>A0A6I4TUZ1</accession>
<keyword evidence="1" id="KW-1133">Transmembrane helix</keyword>
<keyword evidence="1" id="KW-0472">Membrane</keyword>
<sequence length="577" mass="62141">MNETAAQPVTTAEAADLSHAASMRQTDWPLGPWFVAVLLGAAGLVIHALTDSGHDVPWRAAAAAFVLFGSLAAALTIDQLRWREEALFALVLGLVMAGLAWRAVRYGETLPDEEYGFAAGVIACVLAVPLFQANVLRRRLATPYSDVHYHAWADTISSAGALVFTGIAWLVLALLGELFDLLKITLLNDLMRKGWFGWTFSGVAFGAALGTLRNQQKVLGTLQSVVMLVLSLLAVPLAAGLAIFLLATLVSGPDVLWRATSNATPVLLSCAAGAMLLVNAIIRDDEATISRSRVMRVTAVVLVVVILPLAVFAAVSMGLRIGQYGLAPSRLWAAVAIAIACLYGAAYWFAAARGGRANWARALRTANFRLALASCAIALLLALPVLDFGALSTRDQLSRLRAGEVSAENFDYSALRWDFGESGRRALKQLSEGTGRTAEMAKLALEQGTRPYSYDGSQPIRTEADYNFDVQPADPALRRQAMAYLQDNNWQCTTYCRFIDLGMNAEGARRAAMVEGASYQIIELPFDAGQPARPPAVDVAETAEPRPVLRPGSSVEIRTMEKRYVFMDGKPVGQPID</sequence>
<evidence type="ECO:0000256" key="1">
    <source>
        <dbReference type="SAM" id="Phobius"/>
    </source>
</evidence>
<dbReference type="RefSeq" id="WP_161389789.1">
    <property type="nucleotide sequence ID" value="NZ_JBHSCP010000001.1"/>
</dbReference>
<organism evidence="2 3">
    <name type="scientific">Croceibacterium xixiisoli</name>
    <dbReference type="NCBI Taxonomy" id="1476466"/>
    <lineage>
        <taxon>Bacteria</taxon>
        <taxon>Pseudomonadati</taxon>
        <taxon>Pseudomonadota</taxon>
        <taxon>Alphaproteobacteria</taxon>
        <taxon>Sphingomonadales</taxon>
        <taxon>Erythrobacteraceae</taxon>
        <taxon>Croceibacterium</taxon>
    </lineage>
</organism>
<feature type="transmembrane region" description="Helical" evidence="1">
    <location>
        <begin position="294"/>
        <end position="319"/>
    </location>
</feature>
<dbReference type="OrthoDB" id="7402611at2"/>
<comment type="caution">
    <text evidence="2">The sequence shown here is derived from an EMBL/GenBank/DDBJ whole genome shotgun (WGS) entry which is preliminary data.</text>
</comment>
<keyword evidence="3" id="KW-1185">Reference proteome</keyword>
<evidence type="ECO:0000313" key="3">
    <source>
        <dbReference type="Proteomes" id="UP000469430"/>
    </source>
</evidence>
<feature type="transmembrane region" description="Helical" evidence="1">
    <location>
        <begin position="262"/>
        <end position="282"/>
    </location>
</feature>
<keyword evidence="1" id="KW-0812">Transmembrane</keyword>
<feature type="transmembrane region" description="Helical" evidence="1">
    <location>
        <begin position="30"/>
        <end position="50"/>
    </location>
</feature>
<feature type="transmembrane region" description="Helical" evidence="1">
    <location>
        <begin position="224"/>
        <end position="250"/>
    </location>
</feature>
<feature type="transmembrane region" description="Helical" evidence="1">
    <location>
        <begin position="370"/>
        <end position="391"/>
    </location>
</feature>
<protein>
    <submittedName>
        <fullName evidence="2">DUF4153 domain-containing protein</fullName>
    </submittedName>
</protein>
<dbReference type="Pfam" id="PF13687">
    <property type="entry name" value="DUF4153"/>
    <property type="match status" value="1"/>
</dbReference>
<name>A0A6I4TUZ1_9SPHN</name>
<feature type="transmembrane region" description="Helical" evidence="1">
    <location>
        <begin position="116"/>
        <end position="136"/>
    </location>
</feature>
<feature type="transmembrane region" description="Helical" evidence="1">
    <location>
        <begin position="195"/>
        <end position="212"/>
    </location>
</feature>
<dbReference type="AlphaFoldDB" id="A0A6I4TUZ1"/>
<gene>
    <name evidence="2" type="ORF">GRI97_03870</name>
</gene>
<evidence type="ECO:0000313" key="2">
    <source>
        <dbReference type="EMBL" id="MXO98123.1"/>
    </source>
</evidence>
<dbReference type="EMBL" id="WTYJ01000001">
    <property type="protein sequence ID" value="MXO98123.1"/>
    <property type="molecule type" value="Genomic_DNA"/>
</dbReference>
<proteinExistence type="predicted"/>
<feature type="transmembrane region" description="Helical" evidence="1">
    <location>
        <begin position="87"/>
        <end position="104"/>
    </location>
</feature>
<feature type="transmembrane region" description="Helical" evidence="1">
    <location>
        <begin position="331"/>
        <end position="350"/>
    </location>
</feature>
<feature type="transmembrane region" description="Helical" evidence="1">
    <location>
        <begin position="56"/>
        <end position="75"/>
    </location>
</feature>